<proteinExistence type="predicted"/>
<gene>
    <name evidence="3" type="ORF">E3T53_15915</name>
</gene>
<evidence type="ECO:0000256" key="1">
    <source>
        <dbReference type="ARBA" id="ARBA00023002"/>
    </source>
</evidence>
<sequence length="195" mass="21620">MRVLVIVAHPNLATSRINAAWTAVLRKQAAVTVHLLYDAYPDGRIDVAREQRLLLEHDRIILQFPFQWYNCPPLLKQWLDDVLERGWAYGPGGTALAHKELGIAVSTWSAEADYQSLGPYGRTMDELTSPFEVTARRLGMAYLPGFFLNGVGHVTAENLAGNCARYLEHVASRLFGSDLARVEVGAAARVDAARM</sequence>
<dbReference type="AlphaFoldDB" id="A0A4Y8KJG8"/>
<dbReference type="Proteomes" id="UP000298218">
    <property type="component" value="Unassembled WGS sequence"/>
</dbReference>
<reference evidence="3 4" key="1">
    <citation type="submission" date="2019-03" db="EMBL/GenBank/DDBJ databases">
        <title>Genomics of glacier-inhabiting Cryobacterium strains.</title>
        <authorList>
            <person name="Liu Q."/>
            <person name="Xin Y.-H."/>
        </authorList>
    </citation>
    <scope>NUCLEOTIDE SEQUENCE [LARGE SCALE GENOMIC DNA]</scope>
    <source>
        <strain evidence="3 4">CGMCC 1.4292</strain>
    </source>
</reference>
<dbReference type="PANTHER" id="PTHR47307">
    <property type="entry name" value="GLUTATHIONE-REGULATED POTASSIUM-EFFLUX SYSTEM ANCILLARY PROTEIN KEFG"/>
    <property type="match status" value="1"/>
</dbReference>
<keyword evidence="4" id="KW-1185">Reference proteome</keyword>
<keyword evidence="1" id="KW-0560">Oxidoreductase</keyword>
<dbReference type="Gene3D" id="3.40.50.360">
    <property type="match status" value="1"/>
</dbReference>
<dbReference type="GO" id="GO:0009055">
    <property type="term" value="F:electron transfer activity"/>
    <property type="evidence" value="ECO:0007669"/>
    <property type="project" value="TreeGrafter"/>
</dbReference>
<protein>
    <submittedName>
        <fullName evidence="3">Flavodoxin family protein</fullName>
    </submittedName>
</protein>
<dbReference type="SUPFAM" id="SSF52218">
    <property type="entry name" value="Flavoproteins"/>
    <property type="match status" value="1"/>
</dbReference>
<name>A0A4Y8KJG8_9MICO</name>
<evidence type="ECO:0000313" key="4">
    <source>
        <dbReference type="Proteomes" id="UP000298218"/>
    </source>
</evidence>
<dbReference type="InterPro" id="IPR003680">
    <property type="entry name" value="Flavodoxin_fold"/>
</dbReference>
<dbReference type="OrthoDB" id="9798454at2"/>
<feature type="domain" description="Flavodoxin-like fold" evidence="2">
    <location>
        <begin position="1"/>
        <end position="169"/>
    </location>
</feature>
<dbReference type="EMBL" id="SOHQ01000044">
    <property type="protein sequence ID" value="TFD75372.1"/>
    <property type="molecule type" value="Genomic_DNA"/>
</dbReference>
<dbReference type="Pfam" id="PF02525">
    <property type="entry name" value="Flavodoxin_2"/>
    <property type="match status" value="1"/>
</dbReference>
<evidence type="ECO:0000259" key="2">
    <source>
        <dbReference type="Pfam" id="PF02525"/>
    </source>
</evidence>
<dbReference type="PANTHER" id="PTHR47307:SF1">
    <property type="entry name" value="GLUTATHIONE-REGULATED POTASSIUM-EFFLUX SYSTEM ANCILLARY PROTEIN KEFG"/>
    <property type="match status" value="1"/>
</dbReference>
<dbReference type="GO" id="GO:0003955">
    <property type="term" value="F:NAD(P)H dehydrogenase (quinone) activity"/>
    <property type="evidence" value="ECO:0007669"/>
    <property type="project" value="TreeGrafter"/>
</dbReference>
<comment type="caution">
    <text evidence="3">The sequence shown here is derived from an EMBL/GenBank/DDBJ whole genome shotgun (WGS) entry which is preliminary data.</text>
</comment>
<accession>A0A4Y8KJG8</accession>
<evidence type="ECO:0000313" key="3">
    <source>
        <dbReference type="EMBL" id="TFD75372.1"/>
    </source>
</evidence>
<dbReference type="InterPro" id="IPR046980">
    <property type="entry name" value="KefG/KefF"/>
</dbReference>
<dbReference type="InterPro" id="IPR029039">
    <property type="entry name" value="Flavoprotein-like_sf"/>
</dbReference>
<organism evidence="3 4">
    <name type="scientific">Cryobacterium psychrophilum</name>
    <dbReference type="NCBI Taxonomy" id="41988"/>
    <lineage>
        <taxon>Bacteria</taxon>
        <taxon>Bacillati</taxon>
        <taxon>Actinomycetota</taxon>
        <taxon>Actinomycetes</taxon>
        <taxon>Micrococcales</taxon>
        <taxon>Microbacteriaceae</taxon>
        <taxon>Cryobacterium</taxon>
    </lineage>
</organism>
<dbReference type="GO" id="GO:0010181">
    <property type="term" value="F:FMN binding"/>
    <property type="evidence" value="ECO:0007669"/>
    <property type="project" value="TreeGrafter"/>
</dbReference>